<dbReference type="InterPro" id="IPR005122">
    <property type="entry name" value="Uracil-DNA_glycosylase-like"/>
</dbReference>
<dbReference type="OrthoDB" id="9799921at2"/>
<dbReference type="Proteomes" id="UP000446348">
    <property type="component" value="Unassembled WGS sequence"/>
</dbReference>
<proteinExistence type="predicted"/>
<gene>
    <name evidence="2" type="ORF">D3Z39_07390</name>
</gene>
<dbReference type="Gene3D" id="3.40.470.10">
    <property type="entry name" value="Uracil-DNA glycosylase-like domain"/>
    <property type="match status" value="1"/>
</dbReference>
<dbReference type="GO" id="GO:0033958">
    <property type="term" value="F:DNA-deoxyinosine glycosylase activity"/>
    <property type="evidence" value="ECO:0007669"/>
    <property type="project" value="UniProtKB-EC"/>
</dbReference>
<dbReference type="SUPFAM" id="SSF52141">
    <property type="entry name" value="Uracil-DNA glycosylase-like"/>
    <property type="match status" value="1"/>
</dbReference>
<evidence type="ECO:0000313" key="2">
    <source>
        <dbReference type="EMBL" id="NBI78692.1"/>
    </source>
</evidence>
<comment type="caution">
    <text evidence="2">The sequence shown here is derived from an EMBL/GenBank/DDBJ whole genome shotgun (WGS) entry which is preliminary data.</text>
</comment>
<dbReference type="EMBL" id="QXWZ01000010">
    <property type="protein sequence ID" value="NBI78692.1"/>
    <property type="molecule type" value="Genomic_DNA"/>
</dbReference>
<dbReference type="InterPro" id="IPR036895">
    <property type="entry name" value="Uracil-DNA_glycosylase-like_sf"/>
</dbReference>
<name>A0A845RLY0_9FIRM</name>
<sequence>MSAAVPPSAHAARLVHTIAPVYDARSRVLLLGTFPSPRSRASGFFYGHPQNRFWRVMAAILDVPAPCSNEEKAALMLSRRIALWDVLQSCGITGASDASIKDPKPNDLSPILRAGDIRAIFTTGKKAFDLYQKYIKSTTGTPAAALPSTSPANCACSFDRLCAAYRVILPYLED</sequence>
<evidence type="ECO:0000259" key="1">
    <source>
        <dbReference type="Pfam" id="PF03167"/>
    </source>
</evidence>
<dbReference type="Pfam" id="PF03167">
    <property type="entry name" value="UDG"/>
    <property type="match status" value="1"/>
</dbReference>
<evidence type="ECO:0000313" key="3">
    <source>
        <dbReference type="Proteomes" id="UP000446348"/>
    </source>
</evidence>
<reference evidence="2 3" key="1">
    <citation type="submission" date="2018-08" db="EMBL/GenBank/DDBJ databases">
        <title>Murine metabolic-syndrome-specific gut microbial biobank.</title>
        <authorList>
            <person name="Liu C."/>
        </authorList>
    </citation>
    <scope>NUCLEOTIDE SEQUENCE [LARGE SCALE GENOMIC DNA]</scope>
    <source>
        <strain evidence="2 3">X69</strain>
    </source>
</reference>
<keyword evidence="2" id="KW-0378">Hydrolase</keyword>
<dbReference type="NCBIfam" id="TIGR04274">
    <property type="entry name" value="hypoxanDNAglyco"/>
    <property type="match status" value="1"/>
</dbReference>
<accession>A0A845RLY0</accession>
<dbReference type="EC" id="3.2.2.15" evidence="2"/>
<keyword evidence="2" id="KW-0326">Glycosidase</keyword>
<feature type="domain" description="Uracil-DNA glycosylase-like" evidence="1">
    <location>
        <begin position="21"/>
        <end position="155"/>
    </location>
</feature>
<dbReference type="CDD" id="cd10032">
    <property type="entry name" value="UDG-F6_HDG"/>
    <property type="match status" value="1"/>
</dbReference>
<protein>
    <submittedName>
        <fullName evidence="2">DNA-deoxyinosine glycosylase</fullName>
        <ecNumber evidence="2">3.2.2.15</ecNumber>
    </submittedName>
</protein>
<dbReference type="InterPro" id="IPR026353">
    <property type="entry name" value="Hypoxan-DNA_Glyclase"/>
</dbReference>
<dbReference type="AlphaFoldDB" id="A0A845RLY0"/>
<organism evidence="2 3">
    <name type="scientific">Anaerotruncus colihominis</name>
    <dbReference type="NCBI Taxonomy" id="169435"/>
    <lineage>
        <taxon>Bacteria</taxon>
        <taxon>Bacillati</taxon>
        <taxon>Bacillota</taxon>
        <taxon>Clostridia</taxon>
        <taxon>Eubacteriales</taxon>
        <taxon>Oscillospiraceae</taxon>
        <taxon>Anaerotruncus</taxon>
    </lineage>
</organism>